<evidence type="ECO:0000259" key="1">
    <source>
        <dbReference type="Pfam" id="PF12728"/>
    </source>
</evidence>
<accession>A0ABT9ZWN1</accession>
<feature type="domain" description="Helix-turn-helix" evidence="1">
    <location>
        <begin position="8"/>
        <end position="56"/>
    </location>
</feature>
<keyword evidence="3" id="KW-1185">Reference proteome</keyword>
<dbReference type="InterPro" id="IPR009061">
    <property type="entry name" value="DNA-bd_dom_put_sf"/>
</dbReference>
<comment type="caution">
    <text evidence="2">The sequence shown here is derived from an EMBL/GenBank/DDBJ whole genome shotgun (WGS) entry which is preliminary data.</text>
</comment>
<protein>
    <submittedName>
        <fullName evidence="2">Transposase</fullName>
    </submittedName>
</protein>
<dbReference type="InterPro" id="IPR041657">
    <property type="entry name" value="HTH_17"/>
</dbReference>
<dbReference type="Proteomes" id="UP001230005">
    <property type="component" value="Unassembled WGS sequence"/>
</dbReference>
<reference evidence="2 3" key="1">
    <citation type="submission" date="2023-07" db="EMBL/GenBank/DDBJ databases">
        <title>Genomic Encyclopedia of Type Strains, Phase IV (KMG-IV): sequencing the most valuable type-strain genomes for metagenomic binning, comparative biology and taxonomic classification.</title>
        <authorList>
            <person name="Goeker M."/>
        </authorList>
    </citation>
    <scope>NUCLEOTIDE SEQUENCE [LARGE SCALE GENOMIC DNA]</scope>
    <source>
        <strain evidence="2 3">DSM 9768</strain>
    </source>
</reference>
<sequence>MGANEKHLTTSEVAKRLGVSEHTIYNHVKKGDLIPVNKDNWHLEGGFIFSESEIEKVRHRYIKPDLSTQDVANRLGVSITTVLRYIKEGQLLSYQRMYKGKVRHFVKNDDLQNFIMQHYQDKKKKNVFHSKTSRFFLFQPFRHKDTNELARIIEFNGSYDGKAVSEEEKQFDYLLRLEREGYEPIFQLKYGKQSTKRGYAKFEFPFPKQIKSTVYKVIEMVYKVAGPQNMKLETTENTIRLQVKPTLFPLDKTENIDEIDLLKNHITEGKVLVRPNGVLVESDLESIHAYVPSALKEEVKKLAEAEEKTIEDIVTEFIEEGIKNRFAPSDGSDLEGEVENE</sequence>
<dbReference type="Pfam" id="PF12728">
    <property type="entry name" value="HTH_17"/>
    <property type="match status" value="1"/>
</dbReference>
<evidence type="ECO:0000313" key="3">
    <source>
        <dbReference type="Proteomes" id="UP001230005"/>
    </source>
</evidence>
<evidence type="ECO:0000313" key="2">
    <source>
        <dbReference type="EMBL" id="MDQ0255629.1"/>
    </source>
</evidence>
<dbReference type="EMBL" id="JAUSUG010000011">
    <property type="protein sequence ID" value="MDQ0255629.1"/>
    <property type="molecule type" value="Genomic_DNA"/>
</dbReference>
<gene>
    <name evidence="2" type="ORF">J2S74_003011</name>
</gene>
<dbReference type="RefSeq" id="WP_307326654.1">
    <property type="nucleotide sequence ID" value="NZ_JAUSUG010000011.1"/>
</dbReference>
<dbReference type="Gene3D" id="1.10.1660.10">
    <property type="match status" value="2"/>
</dbReference>
<organism evidence="2 3">
    <name type="scientific">Evansella vedderi</name>
    <dbReference type="NCBI Taxonomy" id="38282"/>
    <lineage>
        <taxon>Bacteria</taxon>
        <taxon>Bacillati</taxon>
        <taxon>Bacillota</taxon>
        <taxon>Bacilli</taxon>
        <taxon>Bacillales</taxon>
        <taxon>Bacillaceae</taxon>
        <taxon>Evansella</taxon>
    </lineage>
</organism>
<dbReference type="SUPFAM" id="SSF46955">
    <property type="entry name" value="Putative DNA-binding domain"/>
    <property type="match status" value="2"/>
</dbReference>
<proteinExistence type="predicted"/>
<name>A0ABT9ZWN1_9BACI</name>